<sequence length="191" mass="21329">MKVLIFALLSSPLFAQPKVEGLGKFRIGITTPDSISASNFREQEPPVVKGTLTLVCANIRLFKADAIEIQGVFIPDLFLVFYENRLFRITCAYNDLLEKAFGGRHGKGKTGSVQTLVECDKEKNRRLTLESESWQADGILTLVVHARGYNVQCQHLQSSRLTIASQSILAITSECDLEHLDPYLEKIPLPH</sequence>
<evidence type="ECO:0000313" key="2">
    <source>
        <dbReference type="Proteomes" id="UP000271925"/>
    </source>
</evidence>
<gene>
    <name evidence="1" type="ORF">EHT25_14625</name>
</gene>
<dbReference type="Proteomes" id="UP000271925">
    <property type="component" value="Unassembled WGS sequence"/>
</dbReference>
<evidence type="ECO:0000313" key="1">
    <source>
        <dbReference type="EMBL" id="RRB04702.1"/>
    </source>
</evidence>
<dbReference type="OrthoDB" id="950437at2"/>
<name>A0A3P1BUL6_9BACT</name>
<organism evidence="1 2">
    <name type="scientific">Larkinella rosea</name>
    <dbReference type="NCBI Taxonomy" id="2025312"/>
    <lineage>
        <taxon>Bacteria</taxon>
        <taxon>Pseudomonadati</taxon>
        <taxon>Bacteroidota</taxon>
        <taxon>Cytophagia</taxon>
        <taxon>Cytophagales</taxon>
        <taxon>Spirosomataceae</taxon>
        <taxon>Larkinella</taxon>
    </lineage>
</organism>
<protein>
    <submittedName>
        <fullName evidence="1">Uncharacterized protein</fullName>
    </submittedName>
</protein>
<comment type="caution">
    <text evidence="1">The sequence shown here is derived from an EMBL/GenBank/DDBJ whole genome shotgun (WGS) entry which is preliminary data.</text>
</comment>
<keyword evidence="2" id="KW-1185">Reference proteome</keyword>
<dbReference type="AlphaFoldDB" id="A0A3P1BUL6"/>
<proteinExistence type="predicted"/>
<reference evidence="1 2" key="1">
    <citation type="submission" date="2018-11" db="EMBL/GenBank/DDBJ databases">
        <authorList>
            <person name="Zhou Z."/>
            <person name="Wang G."/>
        </authorList>
    </citation>
    <scope>NUCLEOTIDE SEQUENCE [LARGE SCALE GENOMIC DNA]</scope>
    <source>
        <strain evidence="1 2">KCTC52004</strain>
    </source>
</reference>
<dbReference type="EMBL" id="RQJO01000008">
    <property type="protein sequence ID" value="RRB04702.1"/>
    <property type="molecule type" value="Genomic_DNA"/>
</dbReference>
<dbReference type="RefSeq" id="WP_124875691.1">
    <property type="nucleotide sequence ID" value="NZ_RQJO01000008.1"/>
</dbReference>
<accession>A0A3P1BUL6</accession>